<dbReference type="PANTHER" id="PTHR11732">
    <property type="entry name" value="ALDO/KETO REDUCTASE"/>
    <property type="match status" value="1"/>
</dbReference>
<dbReference type="SUPFAM" id="SSF51430">
    <property type="entry name" value="NAD(P)-linked oxidoreductase"/>
    <property type="match status" value="1"/>
</dbReference>
<feature type="non-terminal residue" evidence="6">
    <location>
        <position position="1"/>
    </location>
</feature>
<feature type="binding site" evidence="3">
    <location>
        <position position="104"/>
    </location>
    <ligand>
        <name>substrate</name>
    </ligand>
</feature>
<protein>
    <submittedName>
        <fullName evidence="6">Aldo/keto reductase</fullName>
    </submittedName>
</protein>
<evidence type="ECO:0000256" key="1">
    <source>
        <dbReference type="ARBA" id="ARBA00023002"/>
    </source>
</evidence>
<dbReference type="InterPro" id="IPR018170">
    <property type="entry name" value="Aldo/ket_reductase_CS"/>
</dbReference>
<dbReference type="EMBL" id="ML987210">
    <property type="protein sequence ID" value="KAF2241749.1"/>
    <property type="molecule type" value="Genomic_DNA"/>
</dbReference>
<dbReference type="OrthoDB" id="416253at2759"/>
<feature type="active site" description="Proton donor" evidence="2">
    <location>
        <position position="42"/>
    </location>
</feature>
<dbReference type="InterPro" id="IPR036812">
    <property type="entry name" value="NAD(P)_OxRdtase_dom_sf"/>
</dbReference>
<dbReference type="AlphaFoldDB" id="A0A6A6HV40"/>
<dbReference type="Gene3D" id="3.20.20.100">
    <property type="entry name" value="NADP-dependent oxidoreductase domain"/>
    <property type="match status" value="1"/>
</dbReference>
<evidence type="ECO:0000256" key="4">
    <source>
        <dbReference type="PIRSR" id="PIRSR000097-3"/>
    </source>
</evidence>
<keyword evidence="1" id="KW-0560">Oxidoreductase</keyword>
<feature type="site" description="Lowers pKa of active site Tyr" evidence="4">
    <location>
        <position position="71"/>
    </location>
</feature>
<dbReference type="PROSITE" id="PS00062">
    <property type="entry name" value="ALDOKETO_REDUCTASE_2"/>
    <property type="match status" value="1"/>
</dbReference>
<dbReference type="Proteomes" id="UP000800094">
    <property type="component" value="Unassembled WGS sequence"/>
</dbReference>
<dbReference type="Pfam" id="PF00248">
    <property type="entry name" value="Aldo_ket_red"/>
    <property type="match status" value="1"/>
</dbReference>
<dbReference type="GeneID" id="54576266"/>
<gene>
    <name evidence="6" type="ORF">BU26DRAFT_410675</name>
</gene>
<dbReference type="CDD" id="cd19071">
    <property type="entry name" value="AKR_AKR1-5-like"/>
    <property type="match status" value="1"/>
</dbReference>
<reference evidence="6" key="1">
    <citation type="journal article" date="2020" name="Stud. Mycol.">
        <title>101 Dothideomycetes genomes: a test case for predicting lifestyles and emergence of pathogens.</title>
        <authorList>
            <person name="Haridas S."/>
            <person name="Albert R."/>
            <person name="Binder M."/>
            <person name="Bloem J."/>
            <person name="Labutti K."/>
            <person name="Salamov A."/>
            <person name="Andreopoulos B."/>
            <person name="Baker S."/>
            <person name="Barry K."/>
            <person name="Bills G."/>
            <person name="Bluhm B."/>
            <person name="Cannon C."/>
            <person name="Castanera R."/>
            <person name="Culley D."/>
            <person name="Daum C."/>
            <person name="Ezra D."/>
            <person name="Gonzalez J."/>
            <person name="Henrissat B."/>
            <person name="Kuo A."/>
            <person name="Liang C."/>
            <person name="Lipzen A."/>
            <person name="Lutzoni F."/>
            <person name="Magnuson J."/>
            <person name="Mondo S."/>
            <person name="Nolan M."/>
            <person name="Ohm R."/>
            <person name="Pangilinan J."/>
            <person name="Park H.-J."/>
            <person name="Ramirez L."/>
            <person name="Alfaro M."/>
            <person name="Sun H."/>
            <person name="Tritt A."/>
            <person name="Yoshinaga Y."/>
            <person name="Zwiers L.-H."/>
            <person name="Turgeon B."/>
            <person name="Goodwin S."/>
            <person name="Spatafora J."/>
            <person name="Crous P."/>
            <person name="Grigoriev I."/>
        </authorList>
    </citation>
    <scope>NUCLEOTIDE SEQUENCE</scope>
    <source>
        <strain evidence="6">CBS 122368</strain>
    </source>
</reference>
<sequence>GISQPLIGFGTWNLKESPENTTRAVAIAIETGYRQIDCAAAYGNEKAVGKGIADGLKKAGLSRDEIWVTSKLWNDHHDPDRVEAGLNQSLEDLGLDYFDLYLMHWPVGKGPDDGKYHWDYVKTWHAMSALLKTGRVRNIGVSNFAPSQMKKLIKHSKVKPAVHQMELHPYLPQAKWIRAHQAAGIAVTAYSPLGNMNPTYGDRSRRSPTTQSKAPLLLENETVEDIAEKRNCTPAQVALAWGMSRGTSVIPKSKHAKYIEENLGAKTCLLEKDDFARITKLGEEPIRFNNPGGGWGVHLFE</sequence>
<evidence type="ECO:0000313" key="7">
    <source>
        <dbReference type="Proteomes" id="UP000800094"/>
    </source>
</evidence>
<accession>A0A6A6HV40</accession>
<evidence type="ECO:0000259" key="5">
    <source>
        <dbReference type="Pfam" id="PF00248"/>
    </source>
</evidence>
<name>A0A6A6HV40_9PLEO</name>
<feature type="domain" description="NADP-dependent oxidoreductase" evidence="5">
    <location>
        <begin position="7"/>
        <end position="281"/>
    </location>
</feature>
<feature type="non-terminal residue" evidence="6">
    <location>
        <position position="301"/>
    </location>
</feature>
<dbReference type="InterPro" id="IPR023210">
    <property type="entry name" value="NADP_OxRdtase_dom"/>
</dbReference>
<dbReference type="RefSeq" id="XP_033676753.1">
    <property type="nucleotide sequence ID" value="XM_033822936.1"/>
</dbReference>
<proteinExistence type="predicted"/>
<dbReference type="FunFam" id="3.20.20.100:FF:000002">
    <property type="entry name" value="2,5-diketo-D-gluconic acid reductase A"/>
    <property type="match status" value="1"/>
</dbReference>
<evidence type="ECO:0000313" key="6">
    <source>
        <dbReference type="EMBL" id="KAF2241749.1"/>
    </source>
</evidence>
<evidence type="ECO:0000256" key="3">
    <source>
        <dbReference type="PIRSR" id="PIRSR000097-2"/>
    </source>
</evidence>
<evidence type="ECO:0000256" key="2">
    <source>
        <dbReference type="PIRSR" id="PIRSR000097-1"/>
    </source>
</evidence>
<keyword evidence="7" id="KW-1185">Reference proteome</keyword>
<dbReference type="GO" id="GO:0016616">
    <property type="term" value="F:oxidoreductase activity, acting on the CH-OH group of donors, NAD or NADP as acceptor"/>
    <property type="evidence" value="ECO:0007669"/>
    <property type="project" value="UniProtKB-ARBA"/>
</dbReference>
<dbReference type="PIRSF" id="PIRSF000097">
    <property type="entry name" value="AKR"/>
    <property type="match status" value="1"/>
</dbReference>
<dbReference type="InterPro" id="IPR020471">
    <property type="entry name" value="AKR"/>
</dbReference>
<organism evidence="6 7">
    <name type="scientific">Trematosphaeria pertusa</name>
    <dbReference type="NCBI Taxonomy" id="390896"/>
    <lineage>
        <taxon>Eukaryota</taxon>
        <taxon>Fungi</taxon>
        <taxon>Dikarya</taxon>
        <taxon>Ascomycota</taxon>
        <taxon>Pezizomycotina</taxon>
        <taxon>Dothideomycetes</taxon>
        <taxon>Pleosporomycetidae</taxon>
        <taxon>Pleosporales</taxon>
        <taxon>Massarineae</taxon>
        <taxon>Trematosphaeriaceae</taxon>
        <taxon>Trematosphaeria</taxon>
    </lineage>
</organism>
<dbReference type="PRINTS" id="PR00069">
    <property type="entry name" value="ALDKETRDTASE"/>
</dbReference>